<dbReference type="STRING" id="1343740.M271_26660"/>
<dbReference type="InterPro" id="IPR050267">
    <property type="entry name" value="Anti-sigma-factor_SerPK"/>
</dbReference>
<dbReference type="SUPFAM" id="SSF55874">
    <property type="entry name" value="ATPase domain of HSP90 chaperone/DNA topoisomerase II/histidine kinase"/>
    <property type="match status" value="1"/>
</dbReference>
<evidence type="ECO:0000256" key="1">
    <source>
        <dbReference type="ARBA" id="ARBA00022527"/>
    </source>
</evidence>
<gene>
    <name evidence="3" type="ORF">D3C57_116970</name>
</gene>
<evidence type="ECO:0000259" key="2">
    <source>
        <dbReference type="Pfam" id="PF13581"/>
    </source>
</evidence>
<dbReference type="PANTHER" id="PTHR35526:SF3">
    <property type="entry name" value="ANTI-SIGMA-F FACTOR RSBW"/>
    <property type="match status" value="1"/>
</dbReference>
<sequence>MTITHNPWALVGPPWRIVLAAVEESAKAARNFTGEYVKFYVPDIGDGPLDDVLLVASELVTNSIRYGSEPGDSLCVALAHGPDNVTIEVHDTRRRRPLLKPESVERQRGRGLFIVDALATWGVRDRPFGKIVWAVVKW</sequence>
<proteinExistence type="predicted"/>
<dbReference type="InterPro" id="IPR036890">
    <property type="entry name" value="HATPase_C_sf"/>
</dbReference>
<organism evidence="3 4">
    <name type="scientific">Streptomyces rapamycinicus (strain ATCC 29253 / DSM 41530 / NRRL 5491 / AYB-994)</name>
    <name type="common">Streptomyces hygroscopicus (strain ATCC 29253)</name>
    <dbReference type="NCBI Taxonomy" id="1343740"/>
    <lineage>
        <taxon>Bacteria</taxon>
        <taxon>Bacillati</taxon>
        <taxon>Actinomycetota</taxon>
        <taxon>Actinomycetes</taxon>
        <taxon>Kitasatosporales</taxon>
        <taxon>Streptomycetaceae</taxon>
        <taxon>Streptomyces</taxon>
        <taxon>Streptomyces violaceusniger group</taxon>
    </lineage>
</organism>
<dbReference type="RefSeq" id="WP_020870258.1">
    <property type="nucleotide sequence ID" value="NC_022785.1"/>
</dbReference>
<dbReference type="Gene3D" id="3.30.565.10">
    <property type="entry name" value="Histidine kinase-like ATPase, C-terminal domain"/>
    <property type="match status" value="1"/>
</dbReference>
<evidence type="ECO:0000313" key="3">
    <source>
        <dbReference type="EMBL" id="RLV80097.1"/>
    </source>
</evidence>
<keyword evidence="1" id="KW-0418">Kinase</keyword>
<evidence type="ECO:0000313" key="4">
    <source>
        <dbReference type="Proteomes" id="UP000281594"/>
    </source>
</evidence>
<dbReference type="EMBL" id="QYCY01000001">
    <property type="protein sequence ID" value="RLV80097.1"/>
    <property type="molecule type" value="Genomic_DNA"/>
</dbReference>
<dbReference type="CDD" id="cd16936">
    <property type="entry name" value="HATPase_RsbW-like"/>
    <property type="match status" value="1"/>
</dbReference>
<protein>
    <recommendedName>
        <fullName evidence="2">Histidine kinase/HSP90-like ATPase domain-containing protein</fullName>
    </recommendedName>
</protein>
<accession>A0A0A0NBH1</accession>
<dbReference type="AlphaFoldDB" id="A0A0A0NBH1"/>
<dbReference type="InterPro" id="IPR003594">
    <property type="entry name" value="HATPase_dom"/>
</dbReference>
<dbReference type="eggNOG" id="COG3920">
    <property type="taxonomic scope" value="Bacteria"/>
</dbReference>
<dbReference type="GO" id="GO:0004674">
    <property type="term" value="F:protein serine/threonine kinase activity"/>
    <property type="evidence" value="ECO:0007669"/>
    <property type="project" value="UniProtKB-KW"/>
</dbReference>
<dbReference type="HOGENOM" id="CLU_090336_4_2_11"/>
<keyword evidence="1" id="KW-0723">Serine/threonine-protein kinase</keyword>
<keyword evidence="1" id="KW-0808">Transferase</keyword>
<dbReference type="Proteomes" id="UP000281594">
    <property type="component" value="Unassembled WGS sequence"/>
</dbReference>
<dbReference type="KEGG" id="src:M271_26660"/>
<dbReference type="Pfam" id="PF13581">
    <property type="entry name" value="HATPase_c_2"/>
    <property type="match status" value="1"/>
</dbReference>
<reference evidence="3 4" key="1">
    <citation type="journal article" date="2018" name="J. Biol. Chem.">
        <title>Discovery of the actinoplanic acid pathway in Streptomyces rapamycinicus reveals a genetically conserved synergism with rapamycin.</title>
        <authorList>
            <person name="Mrak P."/>
            <person name="Krastel P."/>
            <person name="Pivk Lukancic P."/>
            <person name="Tao J."/>
            <person name="Pistorius D."/>
            <person name="Moore C.M."/>
        </authorList>
    </citation>
    <scope>NUCLEOTIDE SEQUENCE [LARGE SCALE GENOMIC DNA]</scope>
    <source>
        <strain evidence="3 4">NRRL 5491</strain>
    </source>
</reference>
<feature type="domain" description="Histidine kinase/HSP90-like ATPase" evidence="2">
    <location>
        <begin position="44"/>
        <end position="120"/>
    </location>
</feature>
<dbReference type="PANTHER" id="PTHR35526">
    <property type="entry name" value="ANTI-SIGMA-F FACTOR RSBW-RELATED"/>
    <property type="match status" value="1"/>
</dbReference>
<name>A0A0A0NBH1_STRRN</name>
<comment type="caution">
    <text evidence="3">The sequence shown here is derived from an EMBL/GenBank/DDBJ whole genome shotgun (WGS) entry which is preliminary data.</text>
</comment>